<dbReference type="EMBL" id="CM056777">
    <property type="protein sequence ID" value="KAJ8738066.1"/>
    <property type="molecule type" value="Genomic_DNA"/>
</dbReference>
<evidence type="ECO:0000313" key="1">
    <source>
        <dbReference type="EMBL" id="KAJ8738066.1"/>
    </source>
</evidence>
<gene>
    <name evidence="1" type="ORF">PYW08_000661</name>
</gene>
<comment type="caution">
    <text evidence="1">The sequence shown here is derived from an EMBL/GenBank/DDBJ whole genome shotgun (WGS) entry which is preliminary data.</text>
</comment>
<sequence length="246" mass="28185">MNISLSKIKLITFDVTNTLLKFKVPAWQYYVMVAQDHGFKGTPEDVKTKFKVSFKHMWEEHPNFGKKSIKWEDWWSQVVIMTLRDYLPSNAKLDIIAHKLIEEFKTDRCWACVDGGHKLIDHFRTLGIPAVGVISNFDPRLYDILQNVGLYKNFDFIVTSYESGYSKPDERIFKSAIDKCATTVSASEALHIGDDVVKDYEGARKAGWHALLVNPAIGEKDKVSQNHIFKNLDELTTAVEQRTLTL</sequence>
<evidence type="ECO:0000313" key="2">
    <source>
        <dbReference type="Proteomes" id="UP001231649"/>
    </source>
</evidence>
<reference evidence="1" key="1">
    <citation type="submission" date="2023-03" db="EMBL/GenBank/DDBJ databases">
        <title>Chromosome-level genomes of two armyworms, Mythimna separata and Mythimna loreyi, provide insights into the biosynthesis and reception of sex pheromones.</title>
        <authorList>
            <person name="Zhao H."/>
        </authorList>
    </citation>
    <scope>NUCLEOTIDE SEQUENCE</scope>
    <source>
        <strain evidence="1">BeijingLab</strain>
    </source>
</reference>
<accession>A0ACC2RD37</accession>
<organism evidence="1 2">
    <name type="scientific">Mythimna loreyi</name>
    <dbReference type="NCBI Taxonomy" id="667449"/>
    <lineage>
        <taxon>Eukaryota</taxon>
        <taxon>Metazoa</taxon>
        <taxon>Ecdysozoa</taxon>
        <taxon>Arthropoda</taxon>
        <taxon>Hexapoda</taxon>
        <taxon>Insecta</taxon>
        <taxon>Pterygota</taxon>
        <taxon>Neoptera</taxon>
        <taxon>Endopterygota</taxon>
        <taxon>Lepidoptera</taxon>
        <taxon>Glossata</taxon>
        <taxon>Ditrysia</taxon>
        <taxon>Noctuoidea</taxon>
        <taxon>Noctuidae</taxon>
        <taxon>Noctuinae</taxon>
        <taxon>Hadenini</taxon>
        <taxon>Mythimna</taxon>
    </lineage>
</organism>
<dbReference type="Proteomes" id="UP001231649">
    <property type="component" value="Chromosome 1"/>
</dbReference>
<name>A0ACC2RD37_9NEOP</name>
<proteinExistence type="predicted"/>
<keyword evidence="2" id="KW-1185">Reference proteome</keyword>
<protein>
    <submittedName>
        <fullName evidence="1">Uncharacterized protein</fullName>
    </submittedName>
</protein>